<organism evidence="1 2">
    <name type="scientific">Georgenia subflava</name>
    <dbReference type="NCBI Taxonomy" id="1622177"/>
    <lineage>
        <taxon>Bacteria</taxon>
        <taxon>Bacillati</taxon>
        <taxon>Actinomycetota</taxon>
        <taxon>Actinomycetes</taxon>
        <taxon>Micrococcales</taxon>
        <taxon>Bogoriellaceae</taxon>
        <taxon>Georgenia</taxon>
    </lineage>
</organism>
<comment type="caution">
    <text evidence="1">The sequence shown here is derived from an EMBL/GenBank/DDBJ whole genome shotgun (WGS) entry which is preliminary data.</text>
</comment>
<name>A0A6N7EL93_9MICO</name>
<dbReference type="RefSeq" id="WP_152196124.1">
    <property type="nucleotide sequence ID" value="NZ_VUKD01000004.1"/>
</dbReference>
<dbReference type="Proteomes" id="UP000437709">
    <property type="component" value="Unassembled WGS sequence"/>
</dbReference>
<evidence type="ECO:0000313" key="2">
    <source>
        <dbReference type="Proteomes" id="UP000437709"/>
    </source>
</evidence>
<proteinExistence type="predicted"/>
<gene>
    <name evidence="1" type="ORF">GB881_09725</name>
</gene>
<reference evidence="1 2" key="1">
    <citation type="submission" date="2019-10" db="EMBL/GenBank/DDBJ databases">
        <title>Georgenia wutianyii sp. nov. and Georgenia yuyongxinii sp. nov. isolated from plateau pika (Ochotona curzoniae) in the Qinghai-Tibet plateau of China.</title>
        <authorList>
            <person name="Tian Z."/>
        </authorList>
    </citation>
    <scope>NUCLEOTIDE SEQUENCE [LARGE SCALE GENOMIC DNA]</scope>
    <source>
        <strain evidence="1 2">JCM 19765</strain>
    </source>
</reference>
<dbReference type="EMBL" id="WHPC01000032">
    <property type="protein sequence ID" value="MPV37325.1"/>
    <property type="molecule type" value="Genomic_DNA"/>
</dbReference>
<protein>
    <submittedName>
        <fullName evidence="1">Uncharacterized protein</fullName>
    </submittedName>
</protein>
<accession>A0A6N7EL93</accession>
<dbReference type="OrthoDB" id="5145236at2"/>
<keyword evidence="2" id="KW-1185">Reference proteome</keyword>
<sequence length="279" mass="29092">MIPVGSADIPADGDELAHRVAHALTESLHLQPENVAVSAELPSQERVTRLAVDLSGGVIDNRYLSGSAISLRPPASTTGGVPATLESGTLTGRPLVVFGAPVELQLDVEHVPAAWLHDDGDRLWLAFRDERSTSGATAGRAVVEGDVAALSEAVGTAAAAVGRQKGVSVKDVQVRPRTVGPNRWSVDIAARVTKGFASSNVTARAEVRLDEALVLHVDELTAQAGGIIGALAGGIIESVLGRYRNRSFPLTEQTFAGARLTSLDVELGERFTITATLGS</sequence>
<dbReference type="AlphaFoldDB" id="A0A6N7EL93"/>
<evidence type="ECO:0000313" key="1">
    <source>
        <dbReference type="EMBL" id="MPV37325.1"/>
    </source>
</evidence>